<organism>
    <name type="scientific">Serpula lacrymans var. lacrymans (strain S7.9)</name>
    <name type="common">Dry rot fungus</name>
    <dbReference type="NCBI Taxonomy" id="578457"/>
    <lineage>
        <taxon>Eukaryota</taxon>
        <taxon>Fungi</taxon>
        <taxon>Dikarya</taxon>
        <taxon>Basidiomycota</taxon>
        <taxon>Agaricomycotina</taxon>
        <taxon>Agaricomycetes</taxon>
        <taxon>Agaricomycetidae</taxon>
        <taxon>Boletales</taxon>
        <taxon>Coniophorineae</taxon>
        <taxon>Serpulaceae</taxon>
        <taxon>Serpula</taxon>
    </lineage>
</organism>
<dbReference type="HOGENOM" id="CLU_1950134_0_0_1"/>
<dbReference type="EMBL" id="GL945430">
    <property type="protein sequence ID" value="EGO28871.1"/>
    <property type="molecule type" value="Genomic_DNA"/>
</dbReference>
<protein>
    <submittedName>
        <fullName evidence="1">Uncharacterized protein</fullName>
    </submittedName>
</protein>
<dbReference type="GeneID" id="18817957"/>
<name>F8NL55_SERL9</name>
<evidence type="ECO:0000313" key="1">
    <source>
        <dbReference type="EMBL" id="EGO28871.1"/>
    </source>
</evidence>
<reference evidence="1" key="1">
    <citation type="submission" date="2011-04" db="EMBL/GenBank/DDBJ databases">
        <title>Evolution of plant cell wall degrading machinery underlies the functional diversity of forest fungi.</title>
        <authorList>
            <consortium name="US DOE Joint Genome Institute (JGI-PGF)"/>
            <person name="Eastwood D.C."/>
            <person name="Floudas D."/>
            <person name="Binder M."/>
            <person name="Majcherczyk A."/>
            <person name="Schneider P."/>
            <person name="Aerts A."/>
            <person name="Asiegbu F.O."/>
            <person name="Baker S.E."/>
            <person name="Barry K."/>
            <person name="Bendiksby M."/>
            <person name="Blumentritt M."/>
            <person name="Coutinho P.M."/>
            <person name="Cullen D."/>
            <person name="Cullen D."/>
            <person name="Gathman A."/>
            <person name="Goodell B."/>
            <person name="Henrissat B."/>
            <person name="Ihrmark K."/>
            <person name="Kauserud H."/>
            <person name="Kohler A."/>
            <person name="LaButti K."/>
            <person name="Lapidus A."/>
            <person name="Lavin J.L."/>
            <person name="Lee Y.-H."/>
            <person name="Lindquist E."/>
            <person name="Lilly W."/>
            <person name="Lucas S."/>
            <person name="Morin E."/>
            <person name="Murat C."/>
            <person name="Oguiza J.A."/>
            <person name="Park J."/>
            <person name="Pisabarro A.G."/>
            <person name="Riley R."/>
            <person name="Rosling A."/>
            <person name="Salamov A."/>
            <person name="Schmidt O."/>
            <person name="Schmutz J."/>
            <person name="Skrede I."/>
            <person name="Stenlid J."/>
            <person name="Wiebenga A."/>
            <person name="Xie X."/>
            <person name="Kues U."/>
            <person name="Hibbett D.S."/>
            <person name="Hoffmeister D."/>
            <person name="Hogberg N."/>
            <person name="Martin F."/>
            <person name="Grigoriev I.V."/>
            <person name="Watkinson S.C."/>
        </authorList>
    </citation>
    <scope>NUCLEOTIDE SEQUENCE</scope>
    <source>
        <strain evidence="1">S7.9</strain>
    </source>
</reference>
<dbReference type="RefSeq" id="XP_007315070.1">
    <property type="nucleotide sequence ID" value="XM_007315008.1"/>
</dbReference>
<dbReference type="Proteomes" id="UP000008064">
    <property type="component" value="Unassembled WGS sequence"/>
</dbReference>
<proteinExistence type="predicted"/>
<dbReference type="AlphaFoldDB" id="F8NL55"/>
<gene>
    <name evidence="1" type="ORF">SERLADRAFT_459727</name>
</gene>
<accession>F8NL55</accession>
<dbReference type="KEGG" id="sla:SERLADRAFT_459727"/>
<sequence>MTVRYLENSFIAILICEFTKPYKLTSKHGITMSLVSQCITHTSPLRIGTGGELKSLFYSSSESLNLCERSPYEPRATSSGRHLRWYATMHFEWSTYIAVVGQEIDCVLPNVLLHWWTLDVCIGNVVQLL</sequence>